<evidence type="ECO:0000313" key="4">
    <source>
        <dbReference type="Proteomes" id="UP000325273"/>
    </source>
</evidence>
<dbReference type="SUPFAM" id="SSF52499">
    <property type="entry name" value="Isochorismatase-like hydrolases"/>
    <property type="match status" value="1"/>
</dbReference>
<keyword evidence="4" id="KW-1185">Reference proteome</keyword>
<dbReference type="CDD" id="cd00431">
    <property type="entry name" value="cysteine_hydrolases"/>
    <property type="match status" value="1"/>
</dbReference>
<name>A0A5B0G6X6_9BURK</name>
<organism evidence="3 4">
    <name type="scientific">Paraburkholderia panacisoli</name>
    <dbReference type="NCBI Taxonomy" id="2603818"/>
    <lineage>
        <taxon>Bacteria</taxon>
        <taxon>Pseudomonadati</taxon>
        <taxon>Pseudomonadota</taxon>
        <taxon>Betaproteobacteria</taxon>
        <taxon>Burkholderiales</taxon>
        <taxon>Burkholderiaceae</taxon>
        <taxon>Paraburkholderia</taxon>
    </lineage>
</organism>
<dbReference type="Gene3D" id="3.40.50.850">
    <property type="entry name" value="Isochorismatase-like"/>
    <property type="match status" value="1"/>
</dbReference>
<gene>
    <name evidence="3" type="ORF">FVF58_42155</name>
</gene>
<sequence length="203" mass="21797">MQNIDIVTEPKAIAPRKTAILAMDYQASITGSLGGSMDFIDAARNAIDALREKGGRICYVRVAFEESDYDRFPAHSAMGARIKAARVDTSNVSPKTAVHAAIAPASGDIVVRKTRVGAFSTTDLDAQLKTLGVETLVLAGVHTGGVVLTTVREAHDLDYRVIVLSDACADPDQEVHDCLISKIFPRQSTVMTSAEFEAHLEIL</sequence>
<dbReference type="AlphaFoldDB" id="A0A5B0G6X6"/>
<evidence type="ECO:0000313" key="3">
    <source>
        <dbReference type="EMBL" id="KAA0999144.1"/>
    </source>
</evidence>
<dbReference type="Pfam" id="PF00857">
    <property type="entry name" value="Isochorismatase"/>
    <property type="match status" value="1"/>
</dbReference>
<dbReference type="PANTHER" id="PTHR43540">
    <property type="entry name" value="PEROXYUREIDOACRYLATE/UREIDOACRYLATE AMIDOHYDROLASE-RELATED"/>
    <property type="match status" value="1"/>
</dbReference>
<dbReference type="EMBL" id="VTUZ01000050">
    <property type="protein sequence ID" value="KAA0999144.1"/>
    <property type="molecule type" value="Genomic_DNA"/>
</dbReference>
<evidence type="ECO:0000259" key="2">
    <source>
        <dbReference type="Pfam" id="PF00857"/>
    </source>
</evidence>
<dbReference type="InterPro" id="IPR000868">
    <property type="entry name" value="Isochorismatase-like_dom"/>
</dbReference>
<dbReference type="InterPro" id="IPR036380">
    <property type="entry name" value="Isochorismatase-like_sf"/>
</dbReference>
<accession>A0A5B0G6X6</accession>
<dbReference type="Proteomes" id="UP000325273">
    <property type="component" value="Unassembled WGS sequence"/>
</dbReference>
<dbReference type="RefSeq" id="WP_149675560.1">
    <property type="nucleotide sequence ID" value="NZ_VTUZ01000050.1"/>
</dbReference>
<feature type="domain" description="Isochorismatase-like" evidence="2">
    <location>
        <begin position="18"/>
        <end position="195"/>
    </location>
</feature>
<comment type="caution">
    <text evidence="3">The sequence shown here is derived from an EMBL/GenBank/DDBJ whole genome shotgun (WGS) entry which is preliminary data.</text>
</comment>
<keyword evidence="1 3" id="KW-0378">Hydrolase</keyword>
<reference evidence="3 4" key="1">
    <citation type="submission" date="2019-08" db="EMBL/GenBank/DDBJ databases">
        <title>Paraburkholderia sp. DCY113.</title>
        <authorList>
            <person name="Kang J."/>
        </authorList>
    </citation>
    <scope>NUCLEOTIDE SEQUENCE [LARGE SCALE GENOMIC DNA]</scope>
    <source>
        <strain evidence="3 4">DCY113</strain>
    </source>
</reference>
<evidence type="ECO:0000256" key="1">
    <source>
        <dbReference type="ARBA" id="ARBA00022801"/>
    </source>
</evidence>
<proteinExistence type="predicted"/>
<dbReference type="GO" id="GO:0016787">
    <property type="term" value="F:hydrolase activity"/>
    <property type="evidence" value="ECO:0007669"/>
    <property type="project" value="UniProtKB-KW"/>
</dbReference>
<protein>
    <submittedName>
        <fullName evidence="3">Cysteine hydrolase</fullName>
    </submittedName>
</protein>
<dbReference type="InterPro" id="IPR050272">
    <property type="entry name" value="Isochorismatase-like_hydrls"/>
</dbReference>